<gene>
    <name evidence="1" type="ORF">S06H3_37578</name>
</gene>
<accession>X1NCU9</accession>
<organism evidence="1">
    <name type="scientific">marine sediment metagenome</name>
    <dbReference type="NCBI Taxonomy" id="412755"/>
    <lineage>
        <taxon>unclassified sequences</taxon>
        <taxon>metagenomes</taxon>
        <taxon>ecological metagenomes</taxon>
    </lineage>
</organism>
<proteinExistence type="predicted"/>
<protein>
    <submittedName>
        <fullName evidence="1">Uncharacterized protein</fullName>
    </submittedName>
</protein>
<dbReference type="EMBL" id="BARV01022844">
    <property type="protein sequence ID" value="GAI24640.1"/>
    <property type="molecule type" value="Genomic_DNA"/>
</dbReference>
<evidence type="ECO:0000313" key="1">
    <source>
        <dbReference type="EMBL" id="GAI24640.1"/>
    </source>
</evidence>
<sequence length="172" mass="17795">MPEHSIHVKTVEDHPLDVIPTMDDEHIPAAIARDAEVASEIAAHAGIPDAHHARYTDAEADAVAAAEVAAHEEVESPHAAATAIGGKTLGLADGGIAVLPEATEGQVLKRGAAGWEAGAVPAEITVYKAEAEPAVAADNVAIWCDTTVGEERQWLIFGTDGTVEGNKKVEMG</sequence>
<dbReference type="AlphaFoldDB" id="X1NCU9"/>
<name>X1NCU9_9ZZZZ</name>
<reference evidence="1" key="1">
    <citation type="journal article" date="2014" name="Front. Microbiol.">
        <title>High frequency of phylogenetically diverse reductive dehalogenase-homologous genes in deep subseafloor sedimentary metagenomes.</title>
        <authorList>
            <person name="Kawai M."/>
            <person name="Futagami T."/>
            <person name="Toyoda A."/>
            <person name="Takaki Y."/>
            <person name="Nishi S."/>
            <person name="Hori S."/>
            <person name="Arai W."/>
            <person name="Tsubouchi T."/>
            <person name="Morono Y."/>
            <person name="Uchiyama I."/>
            <person name="Ito T."/>
            <person name="Fujiyama A."/>
            <person name="Inagaki F."/>
            <person name="Takami H."/>
        </authorList>
    </citation>
    <scope>NUCLEOTIDE SEQUENCE</scope>
    <source>
        <strain evidence="1">Expedition CK06-06</strain>
    </source>
</reference>
<comment type="caution">
    <text evidence="1">The sequence shown here is derived from an EMBL/GenBank/DDBJ whole genome shotgun (WGS) entry which is preliminary data.</text>
</comment>